<sequence>MEKRKIFANDSLELTTLCSIGKSSNTSFLIPVRQMKQLTVSLKLYRSFATRISWLLAESSDLIYFGMIPRKRWKATCSYQEQGLELQKVSCRVFNDSIIEMDIMARSLGISRCRLFVLLLELEAIGWLRLVKELGLIRPTTSFNSRIFSMNYQTISKIQVLKIWKFIPS</sequence>
<dbReference type="Proteomes" id="UP000298264">
    <property type="component" value="Unassembled WGS sequence"/>
</dbReference>
<dbReference type="InterPro" id="IPR011458">
    <property type="entry name" value="DUF1564"/>
</dbReference>
<accession>A0A4V3JWN4</accession>
<reference evidence="1" key="1">
    <citation type="journal article" date="2019" name="PLoS Negl. Trop. Dis.">
        <title>Revisiting the worldwide diversity of Leptospira species in the environment.</title>
        <authorList>
            <person name="Vincent A.T."/>
            <person name="Schiettekatte O."/>
            <person name="Bourhy P."/>
            <person name="Veyrier F.J."/>
            <person name="Picardeau M."/>
        </authorList>
    </citation>
    <scope>NUCLEOTIDE SEQUENCE [LARGE SCALE GENOMIC DNA]</scope>
    <source>
        <strain evidence="1">201400974</strain>
    </source>
</reference>
<dbReference type="Pfam" id="PF07600">
    <property type="entry name" value="DUF1564"/>
    <property type="match status" value="1"/>
</dbReference>
<keyword evidence="2" id="KW-1185">Reference proteome</keyword>
<dbReference type="EMBL" id="RQHV01000062">
    <property type="protein sequence ID" value="TGN06959.1"/>
    <property type="molecule type" value="Genomic_DNA"/>
</dbReference>
<evidence type="ECO:0000313" key="2">
    <source>
        <dbReference type="Proteomes" id="UP000298264"/>
    </source>
</evidence>
<protein>
    <submittedName>
        <fullName evidence="1">DUF1564 family protein</fullName>
    </submittedName>
</protein>
<proteinExistence type="predicted"/>
<dbReference type="RefSeq" id="WP_135765683.1">
    <property type="nucleotide sequence ID" value="NZ_RQHV01000062.1"/>
</dbReference>
<dbReference type="AlphaFoldDB" id="A0A4V3JWN4"/>
<dbReference type="OrthoDB" id="327981at2"/>
<name>A0A4V3JWN4_9LEPT</name>
<comment type="caution">
    <text evidence="1">The sequence shown here is derived from an EMBL/GenBank/DDBJ whole genome shotgun (WGS) entry which is preliminary data.</text>
</comment>
<organism evidence="1 2">
    <name type="scientific">Leptospira ilyithenensis</name>
    <dbReference type="NCBI Taxonomy" id="2484901"/>
    <lineage>
        <taxon>Bacteria</taxon>
        <taxon>Pseudomonadati</taxon>
        <taxon>Spirochaetota</taxon>
        <taxon>Spirochaetia</taxon>
        <taxon>Leptospirales</taxon>
        <taxon>Leptospiraceae</taxon>
        <taxon>Leptospira</taxon>
    </lineage>
</organism>
<evidence type="ECO:0000313" key="1">
    <source>
        <dbReference type="EMBL" id="TGN06959.1"/>
    </source>
</evidence>
<gene>
    <name evidence="1" type="ORF">EHS11_17670</name>
</gene>